<accession>A0A8J8T2L1</accession>
<evidence type="ECO:0000256" key="6">
    <source>
        <dbReference type="PROSITE-ProRule" id="PRU00332"/>
    </source>
</evidence>
<comment type="subcellular location">
    <subcellularLocation>
        <location evidence="1">Nucleus</location>
    </subcellularLocation>
</comment>
<dbReference type="SMART" id="SM00360">
    <property type="entry name" value="RRM"/>
    <property type="match status" value="1"/>
</dbReference>
<dbReference type="SUPFAM" id="SSF46785">
    <property type="entry name" value="Winged helix' DNA-binding domain"/>
    <property type="match status" value="1"/>
</dbReference>
<gene>
    <name evidence="10" type="ORF">FGO68_gene11198</name>
</gene>
<evidence type="ECO:0000313" key="10">
    <source>
        <dbReference type="EMBL" id="TNV79221.1"/>
    </source>
</evidence>
<evidence type="ECO:0000256" key="4">
    <source>
        <dbReference type="ARBA" id="ARBA00023163"/>
    </source>
</evidence>
<feature type="region of interest" description="Disordered" evidence="7">
    <location>
        <begin position="478"/>
        <end position="503"/>
    </location>
</feature>
<dbReference type="EMBL" id="RRYP01009209">
    <property type="protein sequence ID" value="TNV79221.1"/>
    <property type="molecule type" value="Genomic_DNA"/>
</dbReference>
<keyword evidence="3" id="KW-0805">Transcription regulation</keyword>
<dbReference type="Gene3D" id="3.30.70.330">
    <property type="match status" value="2"/>
</dbReference>
<dbReference type="Gene3D" id="1.10.10.10">
    <property type="entry name" value="Winged helix-like DNA-binding domain superfamily/Winged helix DNA-binding domain"/>
    <property type="match status" value="1"/>
</dbReference>
<dbReference type="PANTHER" id="PTHR22792">
    <property type="entry name" value="LUPUS LA PROTEIN-RELATED"/>
    <property type="match status" value="1"/>
</dbReference>
<evidence type="ECO:0008006" key="12">
    <source>
        <dbReference type="Google" id="ProtNLM"/>
    </source>
</evidence>
<protein>
    <recommendedName>
        <fullName evidence="12">La-related protein 7</fullName>
    </recommendedName>
</protein>
<organism evidence="10 11">
    <name type="scientific">Halteria grandinella</name>
    <dbReference type="NCBI Taxonomy" id="5974"/>
    <lineage>
        <taxon>Eukaryota</taxon>
        <taxon>Sar</taxon>
        <taxon>Alveolata</taxon>
        <taxon>Ciliophora</taxon>
        <taxon>Intramacronucleata</taxon>
        <taxon>Spirotrichea</taxon>
        <taxon>Stichotrichia</taxon>
        <taxon>Sporadotrichida</taxon>
        <taxon>Halteriidae</taxon>
        <taxon>Halteria</taxon>
    </lineage>
</organism>
<dbReference type="PRINTS" id="PR00302">
    <property type="entry name" value="LUPUSLA"/>
</dbReference>
<dbReference type="Pfam" id="PF00076">
    <property type="entry name" value="RRM_1"/>
    <property type="match status" value="1"/>
</dbReference>
<reference evidence="10" key="1">
    <citation type="submission" date="2019-06" db="EMBL/GenBank/DDBJ databases">
        <authorList>
            <person name="Zheng W."/>
        </authorList>
    </citation>
    <scope>NUCLEOTIDE SEQUENCE</scope>
    <source>
        <strain evidence="10">QDHG01</strain>
    </source>
</reference>
<feature type="compositionally biased region" description="Basic residues" evidence="7">
    <location>
        <begin position="478"/>
        <end position="489"/>
    </location>
</feature>
<dbReference type="CDD" id="cd07323">
    <property type="entry name" value="LAM"/>
    <property type="match status" value="1"/>
</dbReference>
<keyword evidence="11" id="KW-1185">Reference proteome</keyword>
<dbReference type="AlphaFoldDB" id="A0A8J8T2L1"/>
<proteinExistence type="predicted"/>
<dbReference type="SMART" id="SM00715">
    <property type="entry name" value="LA"/>
    <property type="match status" value="1"/>
</dbReference>
<dbReference type="GO" id="GO:0006396">
    <property type="term" value="P:RNA processing"/>
    <property type="evidence" value="ECO:0007669"/>
    <property type="project" value="InterPro"/>
</dbReference>
<evidence type="ECO:0000256" key="7">
    <source>
        <dbReference type="SAM" id="MobiDB-lite"/>
    </source>
</evidence>
<feature type="domain" description="RRM" evidence="8">
    <location>
        <begin position="218"/>
        <end position="312"/>
    </location>
</feature>
<keyword evidence="2 6" id="KW-0694">RNA-binding</keyword>
<feature type="domain" description="HTH La-type RNA-binding" evidence="9">
    <location>
        <begin position="111"/>
        <end position="209"/>
    </location>
</feature>
<dbReference type="PROSITE" id="PS50102">
    <property type="entry name" value="RRM"/>
    <property type="match status" value="1"/>
</dbReference>
<dbReference type="InterPro" id="IPR002344">
    <property type="entry name" value="Lupus_La"/>
</dbReference>
<dbReference type="OrthoDB" id="292489at2759"/>
<dbReference type="InterPro" id="IPR012677">
    <property type="entry name" value="Nucleotide-bd_a/b_plait_sf"/>
</dbReference>
<evidence type="ECO:0000256" key="3">
    <source>
        <dbReference type="ARBA" id="ARBA00023015"/>
    </source>
</evidence>
<name>A0A8J8T2L1_HALGN</name>
<dbReference type="GO" id="GO:0003723">
    <property type="term" value="F:RNA binding"/>
    <property type="evidence" value="ECO:0007669"/>
    <property type="project" value="UniProtKB-UniRule"/>
</dbReference>
<comment type="caution">
    <text evidence="10">The sequence shown here is derived from an EMBL/GenBank/DDBJ whole genome shotgun (WGS) entry which is preliminary data.</text>
</comment>
<evidence type="ECO:0000256" key="2">
    <source>
        <dbReference type="ARBA" id="ARBA00022884"/>
    </source>
</evidence>
<sequence>MSIEKDSLESQQSMEANFDASGSPAKSPTKPHFMNQQPVGEKLSRQQKRKQKARQRKGLQSQQPQKRKNLKRKLRTFMNPDSNFSRDMQVISITASNQMVDVVEGAEVVQVNNENQHVLKVRNQLEFYLGDSNLAKDQFLQKKLESCTQIELATFLSFNRLKGIFAAALISDPSQQLQILQQAVKSSKMLKLSHDKTKLKRRIPFKKNDINKGLMDQCMVYLERFPEECSHEHLATIFRRAGHVKHVSIPKYAESKINKGFAFIEFQTPEEAQAAVDIFDNVVPQEFVNSLSDNFIAVQGAIRPLKVMRKSDWLQSKQEMRKIKQELALLNPETMYCSAPIGKPDGDKPMKDSKTISAQLGSIVKISGLSAEAAKNVTKHQVQDAVRHLQQPLFVDVKRKPLNPTFAYIRFSEKEHADVFIDKVKHLDKATSPMHLLMGEKIAITQLTNQKDHSAYLQQAQKDREEYHKYLGRVKKYQQLTKKQKKSHPKTSPAKKGSTPSIK</sequence>
<dbReference type="InterPro" id="IPR000504">
    <property type="entry name" value="RRM_dom"/>
</dbReference>
<dbReference type="InterPro" id="IPR035979">
    <property type="entry name" value="RBD_domain_sf"/>
</dbReference>
<dbReference type="PANTHER" id="PTHR22792:SF62">
    <property type="entry name" value="LA-RELATED PROTEIN 7"/>
    <property type="match status" value="1"/>
</dbReference>
<evidence type="ECO:0000313" key="11">
    <source>
        <dbReference type="Proteomes" id="UP000785679"/>
    </source>
</evidence>
<evidence type="ECO:0000256" key="5">
    <source>
        <dbReference type="ARBA" id="ARBA00023242"/>
    </source>
</evidence>
<dbReference type="Pfam" id="PF05383">
    <property type="entry name" value="La"/>
    <property type="match status" value="1"/>
</dbReference>
<dbReference type="Proteomes" id="UP000785679">
    <property type="component" value="Unassembled WGS sequence"/>
</dbReference>
<dbReference type="InterPro" id="IPR036388">
    <property type="entry name" value="WH-like_DNA-bd_sf"/>
</dbReference>
<evidence type="ECO:0000256" key="1">
    <source>
        <dbReference type="ARBA" id="ARBA00004123"/>
    </source>
</evidence>
<keyword evidence="5" id="KW-0539">Nucleus</keyword>
<dbReference type="InterPro" id="IPR006630">
    <property type="entry name" value="La_HTH"/>
</dbReference>
<evidence type="ECO:0000259" key="9">
    <source>
        <dbReference type="PROSITE" id="PS50961"/>
    </source>
</evidence>
<dbReference type="GO" id="GO:1990904">
    <property type="term" value="C:ribonucleoprotein complex"/>
    <property type="evidence" value="ECO:0007669"/>
    <property type="project" value="InterPro"/>
</dbReference>
<feature type="compositionally biased region" description="Basic residues" evidence="7">
    <location>
        <begin position="65"/>
        <end position="75"/>
    </location>
</feature>
<feature type="compositionally biased region" description="Basic residues" evidence="7">
    <location>
        <begin position="45"/>
        <end position="57"/>
    </location>
</feature>
<dbReference type="InterPro" id="IPR036390">
    <property type="entry name" value="WH_DNA-bd_sf"/>
</dbReference>
<feature type="region of interest" description="Disordered" evidence="7">
    <location>
        <begin position="1"/>
        <end position="82"/>
    </location>
</feature>
<dbReference type="PROSITE" id="PS50961">
    <property type="entry name" value="HTH_LA"/>
    <property type="match status" value="1"/>
</dbReference>
<dbReference type="SUPFAM" id="SSF54928">
    <property type="entry name" value="RNA-binding domain, RBD"/>
    <property type="match status" value="1"/>
</dbReference>
<evidence type="ECO:0000259" key="8">
    <source>
        <dbReference type="PROSITE" id="PS50102"/>
    </source>
</evidence>
<dbReference type="GO" id="GO:0005634">
    <property type="term" value="C:nucleus"/>
    <property type="evidence" value="ECO:0007669"/>
    <property type="project" value="UniProtKB-SubCell"/>
</dbReference>
<dbReference type="InterPro" id="IPR045180">
    <property type="entry name" value="La_dom_prot"/>
</dbReference>
<keyword evidence="4" id="KW-0804">Transcription</keyword>